<evidence type="ECO:0000256" key="10">
    <source>
        <dbReference type="ARBA" id="ARBA00022824"/>
    </source>
</evidence>
<dbReference type="GO" id="GO:0006488">
    <property type="term" value="P:dolichol-linked oligosaccharide biosynthetic process"/>
    <property type="evidence" value="ECO:0007669"/>
    <property type="project" value="TreeGrafter"/>
</dbReference>
<feature type="domain" description="Glycosyltransferase 2-like" evidence="14">
    <location>
        <begin position="5"/>
        <end position="172"/>
    </location>
</feature>
<evidence type="ECO:0000256" key="9">
    <source>
        <dbReference type="ARBA" id="ARBA00022723"/>
    </source>
</evidence>
<keyword evidence="11" id="KW-0460">Magnesium</keyword>
<evidence type="ECO:0000256" key="13">
    <source>
        <dbReference type="RuleBase" id="RU365083"/>
    </source>
</evidence>
<organism evidence="15 16">
    <name type="scientific">Anisodus tanguticus</name>
    <dbReference type="NCBI Taxonomy" id="243964"/>
    <lineage>
        <taxon>Eukaryota</taxon>
        <taxon>Viridiplantae</taxon>
        <taxon>Streptophyta</taxon>
        <taxon>Embryophyta</taxon>
        <taxon>Tracheophyta</taxon>
        <taxon>Spermatophyta</taxon>
        <taxon>Magnoliopsida</taxon>
        <taxon>eudicotyledons</taxon>
        <taxon>Gunneridae</taxon>
        <taxon>Pentapetalae</taxon>
        <taxon>asterids</taxon>
        <taxon>lamiids</taxon>
        <taxon>Solanales</taxon>
        <taxon>Solanaceae</taxon>
        <taxon>Solanoideae</taxon>
        <taxon>Hyoscyameae</taxon>
        <taxon>Anisodus</taxon>
    </lineage>
</organism>
<dbReference type="FunFam" id="3.90.550.10:FF:000036">
    <property type="entry name" value="Dolichol-phosphate mannosyltransferase subunit 1"/>
    <property type="match status" value="1"/>
</dbReference>
<dbReference type="GO" id="GO:0046872">
    <property type="term" value="F:metal ion binding"/>
    <property type="evidence" value="ECO:0007669"/>
    <property type="project" value="UniProtKB-KW"/>
</dbReference>
<protein>
    <recommendedName>
        <fullName evidence="13">Dolichol-phosphate mannosyltransferase subunit 1</fullName>
        <ecNumber evidence="13">2.4.1.83</ecNumber>
    </recommendedName>
</protein>
<gene>
    <name evidence="15" type="ORF">RND71_043716</name>
</gene>
<dbReference type="PANTHER" id="PTHR43398">
    <property type="entry name" value="DOLICHOL-PHOSPHATE MANNOSYLTRANSFERASE SUBUNIT 1"/>
    <property type="match status" value="1"/>
</dbReference>
<evidence type="ECO:0000259" key="14">
    <source>
        <dbReference type="Pfam" id="PF00535"/>
    </source>
</evidence>
<evidence type="ECO:0000313" key="16">
    <source>
        <dbReference type="Proteomes" id="UP001291623"/>
    </source>
</evidence>
<accession>A0AAE1QPH0</accession>
<keyword evidence="8 13" id="KW-0808">Transferase</keyword>
<keyword evidence="16" id="KW-1185">Reference proteome</keyword>
<comment type="cofactor">
    <cofactor evidence="1">
        <name>Ca(2+)</name>
        <dbReference type="ChEBI" id="CHEBI:29108"/>
    </cofactor>
</comment>
<dbReference type="InterPro" id="IPR001173">
    <property type="entry name" value="Glyco_trans_2-like"/>
</dbReference>
<evidence type="ECO:0000256" key="11">
    <source>
        <dbReference type="ARBA" id="ARBA00022842"/>
    </source>
</evidence>
<dbReference type="EC" id="2.4.1.83" evidence="13"/>
<dbReference type="SUPFAM" id="SSF53448">
    <property type="entry name" value="Nucleotide-diphospho-sugar transferases"/>
    <property type="match status" value="1"/>
</dbReference>
<reference evidence="15" key="1">
    <citation type="submission" date="2023-12" db="EMBL/GenBank/DDBJ databases">
        <title>Genome assembly of Anisodus tanguticus.</title>
        <authorList>
            <person name="Wang Y.-J."/>
        </authorList>
    </citation>
    <scope>NUCLEOTIDE SEQUENCE</scope>
    <source>
        <strain evidence="15">KB-2021</strain>
        <tissue evidence="15">Leaf</tissue>
    </source>
</reference>
<comment type="cofactor">
    <cofactor evidence="3">
        <name>Mg(2+)</name>
        <dbReference type="ChEBI" id="CHEBI:18420"/>
    </cofactor>
</comment>
<dbReference type="GO" id="GO:0005789">
    <property type="term" value="C:endoplasmic reticulum membrane"/>
    <property type="evidence" value="ECO:0007669"/>
    <property type="project" value="TreeGrafter"/>
</dbReference>
<proteinExistence type="inferred from homology"/>
<evidence type="ECO:0000256" key="1">
    <source>
        <dbReference type="ARBA" id="ARBA00001913"/>
    </source>
</evidence>
<dbReference type="GO" id="GO:0006066">
    <property type="term" value="P:alcohol metabolic process"/>
    <property type="evidence" value="ECO:0007669"/>
    <property type="project" value="UniProtKB-ARBA"/>
</dbReference>
<dbReference type="InterPro" id="IPR039528">
    <property type="entry name" value="DPM1-like"/>
</dbReference>
<comment type="function">
    <text evidence="13">Transfers mannose from GDP-mannose to dolichol monophosphate to form dolichol phosphate mannose (Dol-P-Man) which is the mannosyl donor in pathways leading to N-glycosylation, glycosyl phosphatidylinositol membrane anchoring, and O-mannosylation of proteins.</text>
</comment>
<evidence type="ECO:0000256" key="7">
    <source>
        <dbReference type="ARBA" id="ARBA00022676"/>
    </source>
</evidence>
<evidence type="ECO:0000256" key="2">
    <source>
        <dbReference type="ARBA" id="ARBA00001936"/>
    </source>
</evidence>
<keyword evidence="12" id="KW-0464">Manganese</keyword>
<dbReference type="PANTHER" id="PTHR43398:SF1">
    <property type="entry name" value="DOLICHOL-PHOSPHATE MANNOSYLTRANSFERASE SUBUNIT 1"/>
    <property type="match status" value="1"/>
</dbReference>
<comment type="similarity">
    <text evidence="6 13">Belongs to the glycosyltransferase 2 family.</text>
</comment>
<dbReference type="EMBL" id="JAVYJV010000079">
    <property type="protein sequence ID" value="KAK4336889.1"/>
    <property type="molecule type" value="Genomic_DNA"/>
</dbReference>
<evidence type="ECO:0000256" key="8">
    <source>
        <dbReference type="ARBA" id="ARBA00022679"/>
    </source>
</evidence>
<comment type="cofactor">
    <cofactor evidence="2">
        <name>Mn(2+)</name>
        <dbReference type="ChEBI" id="CHEBI:29035"/>
    </cofactor>
</comment>
<dbReference type="InterPro" id="IPR029044">
    <property type="entry name" value="Nucleotide-diphossugar_trans"/>
</dbReference>
<comment type="subunit">
    <text evidence="13">Component of the dolichol-phosphate mannose (DPM) synthase complex.</text>
</comment>
<comment type="subcellular location">
    <subcellularLocation>
        <location evidence="4 13">Endoplasmic reticulum</location>
    </subcellularLocation>
</comment>
<evidence type="ECO:0000256" key="6">
    <source>
        <dbReference type="ARBA" id="ARBA00006739"/>
    </source>
</evidence>
<comment type="pathway">
    <text evidence="5 13">Protein modification; protein glycosylation.</text>
</comment>
<dbReference type="GO" id="GO:0035269">
    <property type="term" value="P:protein O-linked glycosylation via mannose"/>
    <property type="evidence" value="ECO:0007669"/>
    <property type="project" value="TreeGrafter"/>
</dbReference>
<comment type="catalytic activity">
    <reaction evidence="13">
        <text>a di-trans,poly-cis-dolichyl phosphate + GDP-alpha-D-mannose = a di-trans,poly-cis-dolichyl beta-D-mannosyl phosphate + GDP</text>
        <dbReference type="Rhea" id="RHEA:21184"/>
        <dbReference type="Rhea" id="RHEA-COMP:19498"/>
        <dbReference type="Rhea" id="RHEA-COMP:19501"/>
        <dbReference type="ChEBI" id="CHEBI:57527"/>
        <dbReference type="ChEBI" id="CHEBI:57683"/>
        <dbReference type="ChEBI" id="CHEBI:58189"/>
        <dbReference type="ChEBI" id="CHEBI:58211"/>
    </reaction>
</comment>
<dbReference type="AlphaFoldDB" id="A0AAE1QPH0"/>
<sequence length="235" mass="26885">MPKYSIILPTYNEKENLPIITYLIFKHLDKHDFELIIVDDNSPDNTIEVAKSLQKIYGEDRIILRPRSGKLGLGTAYLYGSETAKGNFIILMDADLSHHPKFIPKMIEEQAKCDYDIVTGSRYLSNGGVYGWDLKRKVISRGANFLTTLLLNPKVSDLTGSFRLYKKNAFEKCIKNVESKGYAFQMEIIILARSFNFTIGEVPITFVDRFYGESKLGKQELIQFALNLLYLFSTK</sequence>
<dbReference type="Gene3D" id="3.90.550.10">
    <property type="entry name" value="Spore Coat Polysaccharide Biosynthesis Protein SpsA, Chain A"/>
    <property type="match status" value="1"/>
</dbReference>
<dbReference type="Pfam" id="PF00535">
    <property type="entry name" value="Glycos_transf_2"/>
    <property type="match status" value="1"/>
</dbReference>
<keyword evidence="9" id="KW-0479">Metal-binding</keyword>
<comment type="caution">
    <text evidence="15">The sequence shown here is derived from an EMBL/GenBank/DDBJ whole genome shotgun (WGS) entry which is preliminary data.</text>
</comment>
<dbReference type="GO" id="GO:0004582">
    <property type="term" value="F:dolichyl-phosphate beta-D-mannosyltransferase activity"/>
    <property type="evidence" value="ECO:0007669"/>
    <property type="project" value="UniProtKB-UniRule"/>
</dbReference>
<evidence type="ECO:0000256" key="5">
    <source>
        <dbReference type="ARBA" id="ARBA00004922"/>
    </source>
</evidence>
<evidence type="ECO:0000256" key="3">
    <source>
        <dbReference type="ARBA" id="ARBA00001946"/>
    </source>
</evidence>
<dbReference type="GO" id="GO:0006720">
    <property type="term" value="P:isoprenoid metabolic process"/>
    <property type="evidence" value="ECO:0007669"/>
    <property type="project" value="UniProtKB-ARBA"/>
</dbReference>
<evidence type="ECO:0000256" key="12">
    <source>
        <dbReference type="ARBA" id="ARBA00023211"/>
    </source>
</evidence>
<dbReference type="GO" id="GO:0006506">
    <property type="term" value="P:GPI anchor biosynthetic process"/>
    <property type="evidence" value="ECO:0007669"/>
    <property type="project" value="TreeGrafter"/>
</dbReference>
<dbReference type="Proteomes" id="UP001291623">
    <property type="component" value="Unassembled WGS sequence"/>
</dbReference>
<dbReference type="CDD" id="cd06442">
    <property type="entry name" value="DPM1_like"/>
    <property type="match status" value="1"/>
</dbReference>
<evidence type="ECO:0000256" key="4">
    <source>
        <dbReference type="ARBA" id="ARBA00004240"/>
    </source>
</evidence>
<keyword evidence="7 13" id="KW-0328">Glycosyltransferase</keyword>
<keyword evidence="10 13" id="KW-0256">Endoplasmic reticulum</keyword>
<evidence type="ECO:0000313" key="15">
    <source>
        <dbReference type="EMBL" id="KAK4336889.1"/>
    </source>
</evidence>
<name>A0AAE1QPH0_9SOLA</name>